<evidence type="ECO:0000313" key="1">
    <source>
        <dbReference type="EMBL" id="APG24246.1"/>
    </source>
</evidence>
<organism evidence="1 2">
    <name type="scientific">Syntrophotalea acetylenica</name>
    <name type="common">Pelobacter acetylenicus</name>
    <dbReference type="NCBI Taxonomy" id="29542"/>
    <lineage>
        <taxon>Bacteria</taxon>
        <taxon>Pseudomonadati</taxon>
        <taxon>Thermodesulfobacteriota</taxon>
        <taxon>Desulfuromonadia</taxon>
        <taxon>Desulfuromonadales</taxon>
        <taxon>Syntrophotaleaceae</taxon>
        <taxon>Syntrophotalea</taxon>
    </lineage>
</organism>
<name>A0A1L3GE61_SYNAC</name>
<evidence type="ECO:0000313" key="2">
    <source>
        <dbReference type="Proteomes" id="UP000182264"/>
    </source>
</evidence>
<dbReference type="Proteomes" id="UP000182264">
    <property type="component" value="Chromosome"/>
</dbReference>
<gene>
    <name evidence="1" type="ORF">A7E75_03745</name>
</gene>
<sequence>MNLDAQSFPLPIDRKLEMILKTELAKVELPVNQGLTISFRDRTYDVIRGGYHPVEIALSSTGRVLYITDFVLVGQPPYVELVKELDFDACLGLFQQGGVDYPLEMGADLFALWQRNFCIYYRMSVYEVKIRPL</sequence>
<dbReference type="OrthoDB" id="5405822at2"/>
<protein>
    <recommendedName>
        <fullName evidence="3">DUF2787 domain-containing protein</fullName>
    </recommendedName>
</protein>
<dbReference type="Pfam" id="PF10980">
    <property type="entry name" value="DUF2787"/>
    <property type="match status" value="1"/>
</dbReference>
<dbReference type="Gene3D" id="3.10.450.430">
    <property type="entry name" value="Protein of unknown function DUF2787"/>
    <property type="match status" value="1"/>
</dbReference>
<dbReference type="InterPro" id="IPR021248">
    <property type="entry name" value="DUF2787"/>
</dbReference>
<dbReference type="PANTHER" id="PTHR38978:SF2">
    <property type="entry name" value="DUF2787 DOMAIN-CONTAINING PROTEIN"/>
    <property type="match status" value="1"/>
</dbReference>
<evidence type="ECO:0008006" key="3">
    <source>
        <dbReference type="Google" id="ProtNLM"/>
    </source>
</evidence>
<dbReference type="EMBL" id="CP015518">
    <property type="protein sequence ID" value="APG24246.1"/>
    <property type="molecule type" value="Genomic_DNA"/>
</dbReference>
<dbReference type="KEGG" id="pace:A6070_12370"/>
<dbReference type="AlphaFoldDB" id="A0A1L3GE61"/>
<reference evidence="1 2" key="1">
    <citation type="journal article" date="2017" name="Genome Announc.">
        <title>Complete Genome Sequences of Two Acetylene-Fermenting Pelobacter acetylenicus Strains.</title>
        <authorList>
            <person name="Sutton J.M."/>
            <person name="Baesman S.M."/>
            <person name="Fierst J.L."/>
            <person name="Poret-Peterson A.T."/>
            <person name="Oremland R.S."/>
            <person name="Dunlap D.S."/>
            <person name="Akob D.M."/>
        </authorList>
    </citation>
    <scope>NUCLEOTIDE SEQUENCE [LARGE SCALE GENOMIC DNA]</scope>
    <source>
        <strain evidence="1 2">DSM 3247</strain>
    </source>
</reference>
<dbReference type="STRING" id="29542.A6070_12370"/>
<dbReference type="RefSeq" id="WP_072286070.1">
    <property type="nucleotide sequence ID" value="NZ_CP015455.1"/>
</dbReference>
<accession>A0A1L3GE61</accession>
<proteinExistence type="predicted"/>
<dbReference type="PANTHER" id="PTHR38978">
    <property type="entry name" value="DUF2787 DOMAIN-CONTAINING PROTEIN"/>
    <property type="match status" value="1"/>
</dbReference>
<keyword evidence="2" id="KW-1185">Reference proteome</keyword>